<reference evidence="1" key="1">
    <citation type="submission" date="2022-09" db="EMBL/GenBank/DDBJ databases">
        <title>Eubacterium sp. LFL-14 isolated from human feces.</title>
        <authorList>
            <person name="Liu F."/>
        </authorList>
    </citation>
    <scope>NUCLEOTIDE SEQUENCE</scope>
    <source>
        <strain evidence="1">LFL-14</strain>
    </source>
</reference>
<protein>
    <submittedName>
        <fullName evidence="1">DUF5702 domain-containing protein</fullName>
    </submittedName>
</protein>
<gene>
    <name evidence="1" type="ORF">N5B56_12240</name>
</gene>
<dbReference type="Proteomes" id="UP001431199">
    <property type="component" value="Unassembled WGS sequence"/>
</dbReference>
<evidence type="ECO:0000313" key="1">
    <source>
        <dbReference type="EMBL" id="MCT7399839.1"/>
    </source>
</evidence>
<accession>A0ABT2M2U1</accession>
<keyword evidence="2" id="KW-1185">Reference proteome</keyword>
<dbReference type="RefSeq" id="WP_260979083.1">
    <property type="nucleotide sequence ID" value="NZ_JAODBU010000013.1"/>
</dbReference>
<comment type="caution">
    <text evidence="1">The sequence shown here is derived from an EMBL/GenBank/DDBJ whole genome shotgun (WGS) entry which is preliminary data.</text>
</comment>
<name>A0ABT2M2U1_9FIRM</name>
<sequence>MRLKASVTIFLSLVITVVIVVVCTVIESARISVSQMEGKAATYMAVESVFAGYGKQLYQDYGILLAWEQEPLGNQVTRYMQDNINMADLDFKNYDFSNMEIESVNILKQKYATDKEGDLFVKQVVDYAKYIVGIDAVNKLISDSEEENNNKETCNEIKENSNVTNIANDVSEEMIGIVEKINTQIDELKKTEKLKGKMSAVFQKFDDLKANITANITGQNQNQNIHNKKVKKFWNKYKKLKSVLKIEDTLISKTLTDMDTYVEKKNAIEKEMNGDFSGYEDYIESDRESLKVIKESIEEILTASNVDADINQSNISEIEKMLDKVKSIEKSLWNLKKGNSNDDAKEEKNLYERAKSLISDGVLGIVLEDVNNISTMQIRNLNLPTTLETDGNKKADLIKDITNKGIFVKYIELYFNNYAKISEYGNDDTALKYEMEYILNGNLNDKDNLTETIKKLVEVRNLSNGAYLITDGEKMKEITTLAETVATAIGMPFLTPVAQAVIIEAWALTEAVIDVRQLLNGEKVPIVKNSENWNSSIKNIGTFEDGRKNNTGLTYTQYLQTMIMTQKTKNTVFRTMDLVQVNMQKRYNKDFLISECFGMCEVEANLRIEQVFTSLPIVSYLIGNNNESYVYKTKMEYEY</sequence>
<evidence type="ECO:0000313" key="2">
    <source>
        <dbReference type="Proteomes" id="UP001431199"/>
    </source>
</evidence>
<organism evidence="1 2">
    <name type="scientific">Eubacterium album</name>
    <dbReference type="NCBI Taxonomy" id="2978477"/>
    <lineage>
        <taxon>Bacteria</taxon>
        <taxon>Bacillati</taxon>
        <taxon>Bacillota</taxon>
        <taxon>Clostridia</taxon>
        <taxon>Eubacteriales</taxon>
        <taxon>Eubacteriaceae</taxon>
        <taxon>Eubacterium</taxon>
    </lineage>
</organism>
<proteinExistence type="predicted"/>
<dbReference type="InterPro" id="IPR043756">
    <property type="entry name" value="DUF5702"/>
</dbReference>
<dbReference type="Pfam" id="PF18960">
    <property type="entry name" value="DUF5702"/>
    <property type="match status" value="1"/>
</dbReference>
<dbReference type="EMBL" id="JAODBU010000013">
    <property type="protein sequence ID" value="MCT7399839.1"/>
    <property type="molecule type" value="Genomic_DNA"/>
</dbReference>